<accession>A0ABZ1G4W0</accession>
<gene>
    <name evidence="1" type="ORF">OIE64_20230</name>
</gene>
<proteinExistence type="predicted"/>
<evidence type="ECO:0000313" key="2">
    <source>
        <dbReference type="Proteomes" id="UP001330827"/>
    </source>
</evidence>
<sequence length="55" mass="6099">MTDVPGRPPGVTHGDAAYWARIRRLVAQAPPLNLQQQAVIRAAFYQPTDQKERAA</sequence>
<dbReference type="Proteomes" id="UP001330827">
    <property type="component" value="Chromosome"/>
</dbReference>
<reference evidence="1 2" key="1">
    <citation type="submission" date="2022-10" db="EMBL/GenBank/DDBJ databases">
        <title>The complete genomes of actinobacterial strains from the NBC collection.</title>
        <authorList>
            <person name="Joergensen T.S."/>
            <person name="Alvarez Arevalo M."/>
            <person name="Sterndorff E.B."/>
            <person name="Faurdal D."/>
            <person name="Vuksanovic O."/>
            <person name="Mourched A.-S."/>
            <person name="Charusanti P."/>
            <person name="Shaw S."/>
            <person name="Blin K."/>
            <person name="Weber T."/>
        </authorList>
    </citation>
    <scope>NUCLEOTIDE SEQUENCE [LARGE SCALE GENOMIC DNA]</scope>
    <source>
        <strain evidence="1 2">NBC 01769</strain>
    </source>
</reference>
<dbReference type="EMBL" id="CP109114">
    <property type="protein sequence ID" value="WSC14936.1"/>
    <property type="molecule type" value="Genomic_DNA"/>
</dbReference>
<name>A0ABZ1G4W0_9ACTN</name>
<organism evidence="1 2">
    <name type="scientific">Streptomyces brevispora</name>
    <dbReference type="NCBI Taxonomy" id="887462"/>
    <lineage>
        <taxon>Bacteria</taxon>
        <taxon>Bacillati</taxon>
        <taxon>Actinomycetota</taxon>
        <taxon>Actinomycetes</taxon>
        <taxon>Kitasatosporales</taxon>
        <taxon>Streptomycetaceae</taxon>
        <taxon>Streptomyces</taxon>
    </lineage>
</organism>
<evidence type="ECO:0000313" key="1">
    <source>
        <dbReference type="EMBL" id="WSC14936.1"/>
    </source>
</evidence>
<keyword evidence="2" id="KW-1185">Reference proteome</keyword>
<dbReference type="RefSeq" id="WP_326593862.1">
    <property type="nucleotide sequence ID" value="NZ_CP109114.1"/>
</dbReference>
<protein>
    <submittedName>
        <fullName evidence="1">Uncharacterized protein</fullName>
    </submittedName>
</protein>